<evidence type="ECO:0000256" key="6">
    <source>
        <dbReference type="ARBA" id="ARBA00022786"/>
    </source>
</evidence>
<evidence type="ECO:0000259" key="9">
    <source>
        <dbReference type="PROSITE" id="PS50089"/>
    </source>
</evidence>
<evidence type="ECO:0000256" key="7">
    <source>
        <dbReference type="ARBA" id="ARBA00022833"/>
    </source>
</evidence>
<gene>
    <name evidence="10" type="ORF">Cgig2_016379</name>
    <name evidence="11" type="ORF">Cgig2_030311</name>
</gene>
<evidence type="ECO:0000256" key="1">
    <source>
        <dbReference type="ARBA" id="ARBA00000900"/>
    </source>
</evidence>
<evidence type="ECO:0000256" key="3">
    <source>
        <dbReference type="ARBA" id="ARBA00022679"/>
    </source>
</evidence>
<dbReference type="PROSITE" id="PS50089">
    <property type="entry name" value="ZF_RING_2"/>
    <property type="match status" value="1"/>
</dbReference>
<keyword evidence="3" id="KW-0808">Transferase</keyword>
<keyword evidence="12" id="KW-1185">Reference proteome</keyword>
<dbReference type="GO" id="GO:0016567">
    <property type="term" value="P:protein ubiquitination"/>
    <property type="evidence" value="ECO:0007669"/>
    <property type="project" value="TreeGrafter"/>
</dbReference>
<evidence type="ECO:0000256" key="8">
    <source>
        <dbReference type="PROSITE-ProRule" id="PRU00175"/>
    </source>
</evidence>
<evidence type="ECO:0000256" key="4">
    <source>
        <dbReference type="ARBA" id="ARBA00022723"/>
    </source>
</evidence>
<dbReference type="GO" id="GO:0005737">
    <property type="term" value="C:cytoplasm"/>
    <property type="evidence" value="ECO:0007669"/>
    <property type="project" value="TreeGrafter"/>
</dbReference>
<dbReference type="EMBL" id="JAKOGI010001224">
    <property type="protein sequence ID" value="KAJ8426898.1"/>
    <property type="molecule type" value="Genomic_DNA"/>
</dbReference>
<dbReference type="CDD" id="cd16667">
    <property type="entry name" value="RING-H2_RNF126-like"/>
    <property type="match status" value="1"/>
</dbReference>
<dbReference type="GO" id="GO:0008270">
    <property type="term" value="F:zinc ion binding"/>
    <property type="evidence" value="ECO:0007669"/>
    <property type="project" value="UniProtKB-KW"/>
</dbReference>
<comment type="caution">
    <text evidence="10">The sequence shown here is derived from an EMBL/GenBank/DDBJ whole genome shotgun (WGS) entry which is preliminary data.</text>
</comment>
<dbReference type="PANTHER" id="PTHR15710">
    <property type="entry name" value="E3 UBIQUITIN-PROTEIN LIGASE PRAJA"/>
    <property type="match status" value="1"/>
</dbReference>
<evidence type="ECO:0000256" key="5">
    <source>
        <dbReference type="ARBA" id="ARBA00022771"/>
    </source>
</evidence>
<dbReference type="EC" id="2.3.2.27" evidence="2"/>
<keyword evidence="5 8" id="KW-0863">Zinc-finger</keyword>
<dbReference type="SMART" id="SM00184">
    <property type="entry name" value="RING"/>
    <property type="match status" value="1"/>
</dbReference>
<dbReference type="InterPro" id="IPR001841">
    <property type="entry name" value="Znf_RING"/>
</dbReference>
<dbReference type="Gene3D" id="3.30.40.10">
    <property type="entry name" value="Zinc/RING finger domain, C3HC4 (zinc finger)"/>
    <property type="match status" value="1"/>
</dbReference>
<keyword evidence="4" id="KW-0479">Metal-binding</keyword>
<evidence type="ECO:0000313" key="12">
    <source>
        <dbReference type="Proteomes" id="UP001153076"/>
    </source>
</evidence>
<evidence type="ECO:0000313" key="11">
    <source>
        <dbReference type="EMBL" id="KAJ8426898.1"/>
    </source>
</evidence>
<keyword evidence="6" id="KW-0833">Ubl conjugation pathway</keyword>
<feature type="domain" description="RING-type" evidence="9">
    <location>
        <begin position="274"/>
        <end position="315"/>
    </location>
</feature>
<dbReference type="SUPFAM" id="SSF57850">
    <property type="entry name" value="RING/U-box"/>
    <property type="match status" value="1"/>
</dbReference>
<dbReference type="PANTHER" id="PTHR15710:SF4">
    <property type="entry name" value="E3 UBIQUITIN-PROTEIN LIGASE AIP2"/>
    <property type="match status" value="1"/>
</dbReference>
<evidence type="ECO:0000256" key="2">
    <source>
        <dbReference type="ARBA" id="ARBA00012483"/>
    </source>
</evidence>
<comment type="catalytic activity">
    <reaction evidence="1">
        <text>S-ubiquitinyl-[E2 ubiquitin-conjugating enzyme]-L-cysteine + [acceptor protein]-L-lysine = [E2 ubiquitin-conjugating enzyme]-L-cysteine + N(6)-ubiquitinyl-[acceptor protein]-L-lysine.</text>
        <dbReference type="EC" id="2.3.2.27"/>
    </reaction>
</comment>
<dbReference type="AlphaFoldDB" id="A0A9Q1GHS2"/>
<proteinExistence type="predicted"/>
<protein>
    <recommendedName>
        <fullName evidence="2">RING-type E3 ubiquitin transferase</fullName>
        <ecNumber evidence="2">2.3.2.27</ecNumber>
    </recommendedName>
</protein>
<dbReference type="GO" id="GO:0061630">
    <property type="term" value="F:ubiquitin protein ligase activity"/>
    <property type="evidence" value="ECO:0007669"/>
    <property type="project" value="UniProtKB-EC"/>
</dbReference>
<dbReference type="Pfam" id="PF13639">
    <property type="entry name" value="zf-RING_2"/>
    <property type="match status" value="1"/>
</dbReference>
<dbReference type="FunFam" id="3.30.40.10:FF:000127">
    <property type="entry name" value="E3 ubiquitin-protein ligase RNF181"/>
    <property type="match status" value="1"/>
</dbReference>
<accession>A0A9Q1GHS2</accession>
<dbReference type="InterPro" id="IPR013083">
    <property type="entry name" value="Znf_RING/FYVE/PHD"/>
</dbReference>
<organism evidence="10 12">
    <name type="scientific">Carnegiea gigantea</name>
    <dbReference type="NCBI Taxonomy" id="171969"/>
    <lineage>
        <taxon>Eukaryota</taxon>
        <taxon>Viridiplantae</taxon>
        <taxon>Streptophyta</taxon>
        <taxon>Embryophyta</taxon>
        <taxon>Tracheophyta</taxon>
        <taxon>Spermatophyta</taxon>
        <taxon>Magnoliopsida</taxon>
        <taxon>eudicotyledons</taxon>
        <taxon>Gunneridae</taxon>
        <taxon>Pentapetalae</taxon>
        <taxon>Caryophyllales</taxon>
        <taxon>Cactineae</taxon>
        <taxon>Cactaceae</taxon>
        <taxon>Cactoideae</taxon>
        <taxon>Echinocereeae</taxon>
        <taxon>Carnegiea</taxon>
    </lineage>
</organism>
<dbReference type="OrthoDB" id="8062037at2759"/>
<keyword evidence="7" id="KW-0862">Zinc</keyword>
<dbReference type="EMBL" id="JAKOGI010003056">
    <property type="protein sequence ID" value="KAJ8420911.1"/>
    <property type="molecule type" value="Genomic_DNA"/>
</dbReference>
<evidence type="ECO:0000313" key="10">
    <source>
        <dbReference type="EMBL" id="KAJ8420911.1"/>
    </source>
</evidence>
<reference evidence="10" key="1">
    <citation type="submission" date="2022-04" db="EMBL/GenBank/DDBJ databases">
        <title>Carnegiea gigantea Genome sequencing and assembly v2.</title>
        <authorList>
            <person name="Copetti D."/>
            <person name="Sanderson M.J."/>
            <person name="Burquez A."/>
            <person name="Wojciechowski M.F."/>
        </authorList>
    </citation>
    <scope>NUCLEOTIDE SEQUENCE</scope>
    <source>
        <strain evidence="10">SGP5-SGP5p</strain>
        <tissue evidence="10">Aerial part</tissue>
    </source>
</reference>
<name>A0A9Q1GHS2_9CARY</name>
<sequence>MLRCHGWRGKAEMELRSVLLRDWSAIASVKVRSTMAASSSSEDQITKRLQELRSQLDRKRTFESAISGIKSFLLESYSSSSPSTRNLFYDVVCRVATVVRTRYTAPGYLLAGADLLEAAEQLDGDPSQKAHLRSCISIIRSNLNLGEEDEPGERQNSSRGGYLFEGHVTVDPEPPQPNWLVQQNLLTALASQSQAHGSNGGDDVNNSAESMGTLLRGLVESLEDSMMEGLEDFLPPEQAERSAAPPASKEVVAKLPVIKVDEGVLKKVGEDAECCICKEKLGLGHEMQELPCKHLFHQPCLKPWLDEHNSCPTCRHELPTDDHKYESWKEREMELEEERRGAANALPGGEFMYV</sequence>
<dbReference type="Proteomes" id="UP001153076">
    <property type="component" value="Unassembled WGS sequence"/>
</dbReference>